<dbReference type="InterPro" id="IPR002734">
    <property type="entry name" value="RibDG_C"/>
</dbReference>
<dbReference type="SUPFAM" id="SSF53597">
    <property type="entry name" value="Dihydrofolate reductase-like"/>
    <property type="match status" value="1"/>
</dbReference>
<reference evidence="5" key="1">
    <citation type="submission" date="2022-12" db="EMBL/GenBank/DDBJ databases">
        <authorList>
            <person name="Krivoruchko A.V."/>
            <person name="Elkin A."/>
        </authorList>
    </citation>
    <scope>NUCLEOTIDE SEQUENCE</scope>
    <source>
        <strain evidence="5">IEGM 1388</strain>
    </source>
</reference>
<dbReference type="Gene3D" id="3.40.430.10">
    <property type="entry name" value="Dihydrofolate Reductase, subunit A"/>
    <property type="match status" value="1"/>
</dbReference>
<sequence>MHPLNKATQLTTRDASTSLTDTDLAELYAYPSLPPTGVVMRANMVGSIDGVATVDGRSGGLGGPGDKQLFMVLRALSDAVVVGARTAFAEGYGTVQPHEGLADLRLRTGQAPTAKLVLLSSSLAIPTDDPLLADSETIIATCSSAPADARSRLIDAGAQLIDCGDEHVDPAAVTRHLAAIGAWRVLCEGGPSLLGSLVAADLLDELCVTVSPLLTPGAGKHMTAGDGSGLPMRRLHVLGDDDDYLYVRWVRDQR</sequence>
<keyword evidence="2" id="KW-0521">NADP</keyword>
<dbReference type="PANTHER" id="PTHR38011">
    <property type="entry name" value="DIHYDROFOLATE REDUCTASE FAMILY PROTEIN (AFU_ORTHOLOGUE AFUA_8G06820)"/>
    <property type="match status" value="1"/>
</dbReference>
<keyword evidence="6" id="KW-1185">Reference proteome</keyword>
<comment type="caution">
    <text evidence="5">The sequence shown here is derived from an EMBL/GenBank/DDBJ whole genome shotgun (WGS) entry which is preliminary data.</text>
</comment>
<evidence type="ECO:0000256" key="3">
    <source>
        <dbReference type="ARBA" id="ARBA00023002"/>
    </source>
</evidence>
<dbReference type="Pfam" id="PF01872">
    <property type="entry name" value="RibD_C"/>
    <property type="match status" value="1"/>
</dbReference>
<dbReference type="PANTHER" id="PTHR38011:SF7">
    <property type="entry name" value="2,5-DIAMINO-6-RIBOSYLAMINO-4(3H)-PYRIMIDINONE 5'-PHOSPHATE REDUCTASE"/>
    <property type="match status" value="1"/>
</dbReference>
<name>A0ABT4MU70_GORRU</name>
<evidence type="ECO:0000313" key="6">
    <source>
        <dbReference type="Proteomes" id="UP001067235"/>
    </source>
</evidence>
<protein>
    <submittedName>
        <fullName evidence="5">Dihydrofolate reductase family protein</fullName>
    </submittedName>
</protein>
<comment type="pathway">
    <text evidence="1">Cofactor biosynthesis; riboflavin biosynthesis.</text>
</comment>
<feature type="domain" description="Bacterial bifunctional deaminase-reductase C-terminal" evidence="4">
    <location>
        <begin position="42"/>
        <end position="244"/>
    </location>
</feature>
<gene>
    <name evidence="5" type="ORF">O4213_10950</name>
</gene>
<evidence type="ECO:0000259" key="4">
    <source>
        <dbReference type="Pfam" id="PF01872"/>
    </source>
</evidence>
<evidence type="ECO:0000313" key="5">
    <source>
        <dbReference type="EMBL" id="MCZ4550502.1"/>
    </source>
</evidence>
<dbReference type="InterPro" id="IPR050765">
    <property type="entry name" value="Riboflavin_Biosynth_HTPR"/>
</dbReference>
<proteinExistence type="predicted"/>
<evidence type="ECO:0000256" key="2">
    <source>
        <dbReference type="ARBA" id="ARBA00022857"/>
    </source>
</evidence>
<organism evidence="5 6">
    <name type="scientific">Gordonia rubripertincta</name>
    <name type="common">Rhodococcus corallinus</name>
    <dbReference type="NCBI Taxonomy" id="36822"/>
    <lineage>
        <taxon>Bacteria</taxon>
        <taxon>Bacillati</taxon>
        <taxon>Actinomycetota</taxon>
        <taxon>Actinomycetes</taxon>
        <taxon>Mycobacteriales</taxon>
        <taxon>Gordoniaceae</taxon>
        <taxon>Gordonia</taxon>
    </lineage>
</organism>
<dbReference type="EMBL" id="JAPWIE010000003">
    <property type="protein sequence ID" value="MCZ4550502.1"/>
    <property type="molecule type" value="Genomic_DNA"/>
</dbReference>
<keyword evidence="3" id="KW-0560">Oxidoreductase</keyword>
<dbReference type="InterPro" id="IPR024072">
    <property type="entry name" value="DHFR-like_dom_sf"/>
</dbReference>
<dbReference type="Proteomes" id="UP001067235">
    <property type="component" value="Unassembled WGS sequence"/>
</dbReference>
<dbReference type="RefSeq" id="WP_301571101.1">
    <property type="nucleotide sequence ID" value="NZ_JAPWIE010000003.1"/>
</dbReference>
<evidence type="ECO:0000256" key="1">
    <source>
        <dbReference type="ARBA" id="ARBA00005104"/>
    </source>
</evidence>
<accession>A0ABT4MU70</accession>